<evidence type="ECO:0000256" key="1">
    <source>
        <dbReference type="ARBA" id="ARBA00001936"/>
    </source>
</evidence>
<dbReference type="PANTHER" id="PTHR14950">
    <property type="entry name" value="DICER-RELATED"/>
    <property type="match status" value="1"/>
</dbReference>
<keyword evidence="4" id="KW-0479">Metal-binding</keyword>
<feature type="domain" description="RNase III" evidence="12">
    <location>
        <begin position="41"/>
        <end position="185"/>
    </location>
</feature>
<dbReference type="FunFam" id="1.10.1520.10:FF:000004">
    <property type="entry name" value="Endoribonuclease dicer-like 1"/>
    <property type="match status" value="1"/>
</dbReference>
<dbReference type="InterPro" id="IPR000999">
    <property type="entry name" value="RNase_III_dom"/>
</dbReference>
<dbReference type="CDD" id="cd19875">
    <property type="entry name" value="DSRM_EIF2AK2-like"/>
    <property type="match status" value="1"/>
</dbReference>
<dbReference type="PANTHER" id="PTHR14950:SF54">
    <property type="entry name" value="RNASE II-LIKE 1"/>
    <property type="match status" value="1"/>
</dbReference>
<dbReference type="GO" id="GO:0004525">
    <property type="term" value="F:ribonuclease III activity"/>
    <property type="evidence" value="ECO:0007669"/>
    <property type="project" value="InterPro"/>
</dbReference>
<evidence type="ECO:0000256" key="7">
    <source>
        <dbReference type="ARBA" id="ARBA00022842"/>
    </source>
</evidence>
<keyword evidence="7" id="KW-0460">Magnesium</keyword>
<dbReference type="PROSITE" id="PS00517">
    <property type="entry name" value="RNASE_3_1"/>
    <property type="match status" value="1"/>
</dbReference>
<dbReference type="SUPFAM" id="SSF69065">
    <property type="entry name" value="RNase III domain-like"/>
    <property type="match status" value="1"/>
</dbReference>
<dbReference type="InterPro" id="IPR036389">
    <property type="entry name" value="RNase_III_sf"/>
</dbReference>
<keyword evidence="8 10" id="KW-0694">RNA-binding</keyword>
<protein>
    <recommendedName>
        <fullName evidence="15">RNase III domain-containing protein</fullName>
    </recommendedName>
</protein>
<evidence type="ECO:0000259" key="12">
    <source>
        <dbReference type="PROSITE" id="PS50142"/>
    </source>
</evidence>
<dbReference type="GO" id="GO:0005634">
    <property type="term" value="C:nucleus"/>
    <property type="evidence" value="ECO:0007669"/>
    <property type="project" value="TreeGrafter"/>
</dbReference>
<keyword evidence="6" id="KW-0378">Hydrolase</keyword>
<accession>A0A0E0LBH9</accession>
<comment type="cofactor">
    <cofactor evidence="2">
        <name>Mg(2+)</name>
        <dbReference type="ChEBI" id="CHEBI:18420"/>
    </cofactor>
</comment>
<evidence type="ECO:0000313" key="13">
    <source>
        <dbReference type="EnsemblPlants" id="OPUNC06G13430.1"/>
    </source>
</evidence>
<dbReference type="SMART" id="SM00358">
    <property type="entry name" value="DSRM"/>
    <property type="match status" value="1"/>
</dbReference>
<reference evidence="13" key="1">
    <citation type="submission" date="2015-04" db="UniProtKB">
        <authorList>
            <consortium name="EnsemblPlants"/>
        </authorList>
    </citation>
    <scope>IDENTIFICATION</scope>
</reference>
<keyword evidence="3" id="KW-0540">Nuclease</keyword>
<dbReference type="STRING" id="4537.A0A0E0LBH9"/>
<dbReference type="GO" id="GO:0003723">
    <property type="term" value="F:RNA binding"/>
    <property type="evidence" value="ECO:0007669"/>
    <property type="project" value="UniProtKB-UniRule"/>
</dbReference>
<dbReference type="Gramene" id="OPUNC06G13430.1">
    <property type="protein sequence ID" value="OPUNC06G13430.1"/>
    <property type="gene ID" value="OPUNC06G13430"/>
</dbReference>
<dbReference type="Proteomes" id="UP000026962">
    <property type="component" value="Chromosome 6"/>
</dbReference>
<dbReference type="EnsemblPlants" id="OPUNC06G13430.1">
    <property type="protein sequence ID" value="OPUNC06G13430.1"/>
    <property type="gene ID" value="OPUNC06G13430"/>
</dbReference>
<dbReference type="eggNOG" id="KOG0701">
    <property type="taxonomic scope" value="Eukaryota"/>
</dbReference>
<keyword evidence="14" id="KW-1185">Reference proteome</keyword>
<dbReference type="Gene3D" id="1.10.1520.10">
    <property type="entry name" value="Ribonuclease III domain"/>
    <property type="match status" value="1"/>
</dbReference>
<evidence type="ECO:0000313" key="14">
    <source>
        <dbReference type="Proteomes" id="UP000026962"/>
    </source>
</evidence>
<dbReference type="HOGENOM" id="CLU_000907_5_0_1"/>
<proteinExistence type="predicted"/>
<comment type="cofactor">
    <cofactor evidence="1">
        <name>Mn(2+)</name>
        <dbReference type="ChEBI" id="CHEBI:29035"/>
    </cofactor>
</comment>
<dbReference type="SMART" id="SM00535">
    <property type="entry name" value="RIBOc"/>
    <property type="match status" value="1"/>
</dbReference>
<dbReference type="Pfam" id="PF00636">
    <property type="entry name" value="Ribonuclease_3"/>
    <property type="match status" value="1"/>
</dbReference>
<dbReference type="Pfam" id="PF00035">
    <property type="entry name" value="dsrm"/>
    <property type="match status" value="1"/>
</dbReference>
<dbReference type="PROSITE" id="PS50137">
    <property type="entry name" value="DS_RBD"/>
    <property type="match status" value="1"/>
</dbReference>
<dbReference type="GO" id="GO:0046872">
    <property type="term" value="F:metal ion binding"/>
    <property type="evidence" value="ECO:0007669"/>
    <property type="project" value="UniProtKB-KW"/>
</dbReference>
<dbReference type="SUPFAM" id="SSF54768">
    <property type="entry name" value="dsRNA-binding domain-like"/>
    <property type="match status" value="1"/>
</dbReference>
<dbReference type="GO" id="GO:0030422">
    <property type="term" value="P:siRNA processing"/>
    <property type="evidence" value="ECO:0007669"/>
    <property type="project" value="TreeGrafter"/>
</dbReference>
<keyword evidence="9" id="KW-0464">Manganese</keyword>
<reference evidence="13" key="2">
    <citation type="submission" date="2018-05" db="EMBL/GenBank/DDBJ databases">
        <title>OpunRS2 (Oryza punctata Reference Sequence Version 2).</title>
        <authorList>
            <person name="Zhang J."/>
            <person name="Kudrna D."/>
            <person name="Lee S."/>
            <person name="Talag J."/>
            <person name="Welchert J."/>
            <person name="Wing R.A."/>
        </authorList>
    </citation>
    <scope>NUCLEOTIDE SEQUENCE [LARGE SCALE GENOMIC DNA]</scope>
</reference>
<evidence type="ECO:0000256" key="4">
    <source>
        <dbReference type="ARBA" id="ARBA00022723"/>
    </source>
</evidence>
<dbReference type="AlphaFoldDB" id="A0A0E0LBH9"/>
<evidence type="ECO:0000256" key="5">
    <source>
        <dbReference type="ARBA" id="ARBA00022759"/>
    </source>
</evidence>
<evidence type="ECO:0000256" key="10">
    <source>
        <dbReference type="PROSITE-ProRule" id="PRU00266"/>
    </source>
</evidence>
<evidence type="ECO:0000256" key="6">
    <source>
        <dbReference type="ARBA" id="ARBA00022801"/>
    </source>
</evidence>
<dbReference type="PROSITE" id="PS50142">
    <property type="entry name" value="RNASE_3_2"/>
    <property type="match status" value="1"/>
</dbReference>
<dbReference type="OMA" id="NRFQEWV"/>
<evidence type="ECO:0000256" key="9">
    <source>
        <dbReference type="ARBA" id="ARBA00023211"/>
    </source>
</evidence>
<dbReference type="CDD" id="cd00593">
    <property type="entry name" value="RIBOc"/>
    <property type="match status" value="1"/>
</dbReference>
<organism evidence="13">
    <name type="scientific">Oryza punctata</name>
    <name type="common">Red rice</name>
    <dbReference type="NCBI Taxonomy" id="4537"/>
    <lineage>
        <taxon>Eukaryota</taxon>
        <taxon>Viridiplantae</taxon>
        <taxon>Streptophyta</taxon>
        <taxon>Embryophyta</taxon>
        <taxon>Tracheophyta</taxon>
        <taxon>Spermatophyta</taxon>
        <taxon>Magnoliopsida</taxon>
        <taxon>Liliopsida</taxon>
        <taxon>Poales</taxon>
        <taxon>Poaceae</taxon>
        <taxon>BOP clade</taxon>
        <taxon>Oryzoideae</taxon>
        <taxon>Oryzeae</taxon>
        <taxon>Oryzinae</taxon>
        <taxon>Oryza</taxon>
    </lineage>
</organism>
<feature type="domain" description="DRBM" evidence="11">
    <location>
        <begin position="211"/>
        <end position="275"/>
    </location>
</feature>
<keyword evidence="5" id="KW-0255">Endonuclease</keyword>
<evidence type="ECO:0000256" key="3">
    <source>
        <dbReference type="ARBA" id="ARBA00022722"/>
    </source>
</evidence>
<evidence type="ECO:0000256" key="2">
    <source>
        <dbReference type="ARBA" id="ARBA00001946"/>
    </source>
</evidence>
<sequence length="302" mass="33498">MESPPHATASASADEMPSIWKEQHAQDAPRGFVPPMGPGEVAAVESLLGYEFGDKALVEEALTHGSFYYPYRPGVTYERLEYLGDAVLTCVVSRAVFLTYGQLQPGPLTRLRAANVDKEKLARVAVVHGLHHFLRHKAPNLDGQITDFIEELSMYPIHSNGLLDPPKVLCDVVESLIGAIYCDSNFNQEIVWQVFQKLADPLISLETLGKHPVSELFEFCQKTHRGVKIVKDEWDKNLTVEVLIDGEMVGRATYAQKKEIAQNRAAKAALDKLKETLGQSQTEPMSGEVSEQFNKMDLAGSF</sequence>
<dbReference type="GO" id="GO:0005737">
    <property type="term" value="C:cytoplasm"/>
    <property type="evidence" value="ECO:0007669"/>
    <property type="project" value="TreeGrafter"/>
</dbReference>
<dbReference type="InterPro" id="IPR014720">
    <property type="entry name" value="dsRBD_dom"/>
</dbReference>
<dbReference type="Gene3D" id="3.30.160.20">
    <property type="match status" value="1"/>
</dbReference>
<evidence type="ECO:0000256" key="8">
    <source>
        <dbReference type="ARBA" id="ARBA00022884"/>
    </source>
</evidence>
<name>A0A0E0LBH9_ORYPU</name>
<evidence type="ECO:0000259" key="11">
    <source>
        <dbReference type="PROSITE" id="PS50137"/>
    </source>
</evidence>
<evidence type="ECO:0008006" key="15">
    <source>
        <dbReference type="Google" id="ProtNLM"/>
    </source>
</evidence>